<proteinExistence type="predicted"/>
<feature type="region of interest" description="Disordered" evidence="1">
    <location>
        <begin position="388"/>
        <end position="412"/>
    </location>
</feature>
<feature type="compositionally biased region" description="Basic residues" evidence="1">
    <location>
        <begin position="1"/>
        <end position="13"/>
    </location>
</feature>
<dbReference type="EMBL" id="SDPV01000001">
    <property type="protein sequence ID" value="RXZ66376.1"/>
    <property type="molecule type" value="Genomic_DNA"/>
</dbReference>
<feature type="compositionally biased region" description="Basic and acidic residues" evidence="1">
    <location>
        <begin position="17"/>
        <end position="29"/>
    </location>
</feature>
<dbReference type="InterPro" id="IPR012334">
    <property type="entry name" value="Pectin_lyas_fold"/>
</dbReference>
<dbReference type="InterPro" id="IPR039448">
    <property type="entry name" value="Beta_helix"/>
</dbReference>
<feature type="domain" description="Right handed beta helix" evidence="2">
    <location>
        <begin position="199"/>
        <end position="357"/>
    </location>
</feature>
<dbReference type="SMART" id="SM00710">
    <property type="entry name" value="PbH1"/>
    <property type="match status" value="4"/>
</dbReference>
<dbReference type="AlphaFoldDB" id="A0A4V1QWJ5"/>
<dbReference type="SUPFAM" id="SSF51126">
    <property type="entry name" value="Pectin lyase-like"/>
    <property type="match status" value="1"/>
</dbReference>
<evidence type="ECO:0000256" key="1">
    <source>
        <dbReference type="SAM" id="MobiDB-lite"/>
    </source>
</evidence>
<dbReference type="Pfam" id="PF13229">
    <property type="entry name" value="Beta_helix"/>
    <property type="match status" value="1"/>
</dbReference>
<sequence length="412" mass="44235">MMRRMPRRARRANSRGTDPHDRRGRREAGASHPLCHARRASWRCGRSTTCSVFVLSRGAYSPVRLAALGSDGEKTRMSRARCQTMHTLPFLLAGGLIVGTPASAETIRVCPEGSQMQSCDFTGNDAVQEAVDRAVDGDVIRLAAGRYIPSSYRDVPFEDIVARGYVVIRGKRLAIEGSDGTVLDGREGTPTIAFVLEDADVSFRNLEISDFRWGEEEDDIYDGHGIFAIDSRVRASDIVMRGIVKMALTGRGRTLIDGSALRLVDGHLGIWLEEAAHAHVRDSVITGGDSAGIATYDDSTLHLFNSVVANNTDDGVYAADHSTILVTHSVIAGNAPYGINAEAKGRVTVRESAMHANAAPANSALAPGQLVIGEDVVQTDPMLDAQWLPKPGSPLLGRDGSGRPIGLTGERP</sequence>
<feature type="region of interest" description="Disordered" evidence="1">
    <location>
        <begin position="1"/>
        <end position="32"/>
    </location>
</feature>
<comment type="caution">
    <text evidence="3">The sequence shown here is derived from an EMBL/GenBank/DDBJ whole genome shotgun (WGS) entry which is preliminary data.</text>
</comment>
<organism evidence="3 4">
    <name type="scientific">Pelagerythrobacter rhizovicinus</name>
    <dbReference type="NCBI Taxonomy" id="2268576"/>
    <lineage>
        <taxon>Bacteria</taxon>
        <taxon>Pseudomonadati</taxon>
        <taxon>Pseudomonadota</taxon>
        <taxon>Alphaproteobacteria</taxon>
        <taxon>Sphingomonadales</taxon>
        <taxon>Erythrobacteraceae</taxon>
        <taxon>Pelagerythrobacter</taxon>
    </lineage>
</organism>
<evidence type="ECO:0000313" key="3">
    <source>
        <dbReference type="EMBL" id="RXZ66376.1"/>
    </source>
</evidence>
<keyword evidence="4" id="KW-1185">Reference proteome</keyword>
<dbReference type="Proteomes" id="UP000293623">
    <property type="component" value="Unassembled WGS sequence"/>
</dbReference>
<dbReference type="Gene3D" id="2.160.20.10">
    <property type="entry name" value="Single-stranded right-handed beta-helix, Pectin lyase-like"/>
    <property type="match status" value="1"/>
</dbReference>
<name>A0A4V1QWJ5_9SPHN</name>
<dbReference type="InterPro" id="IPR011050">
    <property type="entry name" value="Pectin_lyase_fold/virulence"/>
</dbReference>
<reference evidence="3 4" key="1">
    <citation type="submission" date="2019-01" db="EMBL/GenBank/DDBJ databases">
        <title>Altererythrobacter rhizovicinus sp. nov., isolated from the rhizosphere soil of Haloxylon ammodendron.</title>
        <authorList>
            <person name="Li H.-P."/>
            <person name="Gou J.-Y."/>
            <person name="Yao D."/>
            <person name="Han Q.-Q."/>
            <person name="Shao K.-Z."/>
            <person name="Zhao Q."/>
            <person name="Zhang J.-L."/>
        </authorList>
    </citation>
    <scope>NUCLEOTIDE SEQUENCE [LARGE SCALE GENOMIC DNA]</scope>
    <source>
        <strain evidence="3 4">AY-3R</strain>
    </source>
</reference>
<dbReference type="InterPro" id="IPR006626">
    <property type="entry name" value="PbH1"/>
</dbReference>
<evidence type="ECO:0000259" key="2">
    <source>
        <dbReference type="Pfam" id="PF13229"/>
    </source>
</evidence>
<protein>
    <recommendedName>
        <fullName evidence="2">Right handed beta helix domain-containing protein</fullName>
    </recommendedName>
</protein>
<accession>A0A4V1QWJ5</accession>
<evidence type="ECO:0000313" key="4">
    <source>
        <dbReference type="Proteomes" id="UP000293623"/>
    </source>
</evidence>
<dbReference type="OrthoDB" id="9767990at2"/>
<gene>
    <name evidence="3" type="ORF">ETX26_06715</name>
</gene>